<name>A0A9D9DTK9_9BACT</name>
<sequence length="270" mass="30444">MENQGILRVCTAYLPPLDYFAAILKAGSFCIDTDETYPKQTFRNRTCLVTSQGVLPLSLPCVRPKGNHTPVSEVLLDPKRHWAREHWRGIRTAYNKSPYLLYYQDELEALYRQAEAEAKDGLLLADFNQRLLDFVLAKLHLPVRQVPMEEARSMPVWNSLADVPMEANPMEVAPLPFDMDADGRPVFYDESFPAAGKDSKPAQVMSEAAGYIPPLDFDPQKPPYFRFDSYLQTFPCDANPAHLSILDLLFNCGPQSSAWLDSAILCPSAR</sequence>
<dbReference type="Proteomes" id="UP000823612">
    <property type="component" value="Unassembled WGS sequence"/>
</dbReference>
<organism evidence="1 2">
    <name type="scientific">Candidatus Pullibacteroides excrementavium</name>
    <dbReference type="NCBI Taxonomy" id="2840905"/>
    <lineage>
        <taxon>Bacteria</taxon>
        <taxon>Pseudomonadati</taxon>
        <taxon>Bacteroidota</taxon>
        <taxon>Bacteroidia</taxon>
        <taxon>Bacteroidales</taxon>
        <taxon>Candidatus Pullibacteroides</taxon>
    </lineage>
</organism>
<dbReference type="Pfam" id="PF08889">
    <property type="entry name" value="WbqC"/>
    <property type="match status" value="1"/>
</dbReference>
<proteinExistence type="predicted"/>
<evidence type="ECO:0000313" key="2">
    <source>
        <dbReference type="Proteomes" id="UP000823612"/>
    </source>
</evidence>
<dbReference type="EMBL" id="JADIMZ010000013">
    <property type="protein sequence ID" value="MBO8431860.1"/>
    <property type="molecule type" value="Genomic_DNA"/>
</dbReference>
<accession>A0A9D9DTK9</accession>
<protein>
    <submittedName>
        <fullName evidence="1">WbqC family protein</fullName>
    </submittedName>
</protein>
<reference evidence="1" key="2">
    <citation type="journal article" date="2021" name="PeerJ">
        <title>Extensive microbial diversity within the chicken gut microbiome revealed by metagenomics and culture.</title>
        <authorList>
            <person name="Gilroy R."/>
            <person name="Ravi A."/>
            <person name="Getino M."/>
            <person name="Pursley I."/>
            <person name="Horton D.L."/>
            <person name="Alikhan N.F."/>
            <person name="Baker D."/>
            <person name="Gharbi K."/>
            <person name="Hall N."/>
            <person name="Watson M."/>
            <person name="Adriaenssens E.M."/>
            <person name="Foster-Nyarko E."/>
            <person name="Jarju S."/>
            <person name="Secka A."/>
            <person name="Antonio M."/>
            <person name="Oren A."/>
            <person name="Chaudhuri R.R."/>
            <person name="La Ragione R."/>
            <person name="Hildebrand F."/>
            <person name="Pallen M.J."/>
        </authorList>
    </citation>
    <scope>NUCLEOTIDE SEQUENCE</scope>
    <source>
        <strain evidence="1">2889</strain>
    </source>
</reference>
<evidence type="ECO:0000313" key="1">
    <source>
        <dbReference type="EMBL" id="MBO8431860.1"/>
    </source>
</evidence>
<reference evidence="1" key="1">
    <citation type="submission" date="2020-10" db="EMBL/GenBank/DDBJ databases">
        <authorList>
            <person name="Gilroy R."/>
        </authorList>
    </citation>
    <scope>NUCLEOTIDE SEQUENCE</scope>
    <source>
        <strain evidence="1">2889</strain>
    </source>
</reference>
<comment type="caution">
    <text evidence="1">The sequence shown here is derived from an EMBL/GenBank/DDBJ whole genome shotgun (WGS) entry which is preliminary data.</text>
</comment>
<gene>
    <name evidence="1" type="ORF">IAB08_00995</name>
</gene>
<dbReference type="InterPro" id="IPR014985">
    <property type="entry name" value="WbqC"/>
</dbReference>
<dbReference type="AlphaFoldDB" id="A0A9D9DTK9"/>